<organism evidence="3 4">
    <name type="scientific">Microbacterium plantarum</name>
    <dbReference type="NCBI Taxonomy" id="1816425"/>
    <lineage>
        <taxon>Bacteria</taxon>
        <taxon>Bacillati</taxon>
        <taxon>Actinomycetota</taxon>
        <taxon>Actinomycetes</taxon>
        <taxon>Micrococcales</taxon>
        <taxon>Microbacteriaceae</taxon>
        <taxon>Microbacterium</taxon>
    </lineage>
</organism>
<keyword evidence="2" id="KW-0472">Membrane</keyword>
<feature type="region of interest" description="Disordered" evidence="1">
    <location>
        <begin position="196"/>
        <end position="218"/>
    </location>
</feature>
<dbReference type="EMBL" id="JBHLHV010000001">
    <property type="protein sequence ID" value="MFB8892591.1"/>
    <property type="molecule type" value="Genomic_DNA"/>
</dbReference>
<keyword evidence="2" id="KW-1133">Transmembrane helix</keyword>
<sequence>MKRASSHGHRVAVVSAAAGSVALLMTGTVLLAGAANAALVEVPETGTPGRLVLAADPYPAEFRDLSPGETRAWQVQARLEDASTATLALELRKDGDLVAHPRGLEIGVQSCAEEWTGLPDAPVCASGAAPVTVASPTDDYRFSSPTFDLPDLAAAEPVSLLVTIGVEDSDEARADTTLMGLTGDVGLVLTAVAIDDTVPPQPQPPAAPAPGSGLPGLPPTGGDLSALAAVLALAGGFLAAGLALRLHRREARA</sequence>
<evidence type="ECO:0000313" key="4">
    <source>
        <dbReference type="Proteomes" id="UP001589643"/>
    </source>
</evidence>
<protein>
    <recommendedName>
        <fullName evidence="5">Gram-positive cocci surface proteins LPxTG domain-containing protein</fullName>
    </recommendedName>
</protein>
<name>A0ABV5ERM2_9MICO</name>
<feature type="transmembrane region" description="Helical" evidence="2">
    <location>
        <begin position="224"/>
        <end position="244"/>
    </location>
</feature>
<reference evidence="3 4" key="1">
    <citation type="submission" date="2024-08" db="EMBL/GenBank/DDBJ databases">
        <title>Heavy metals resistant antinobacteria isolated from wastewater.</title>
        <authorList>
            <person name="Roman Ponce B."/>
            <person name="Blanco Mercado M.A."/>
            <person name="Avila Aldana I.N."/>
            <person name="Morales Arrieta S."/>
        </authorList>
    </citation>
    <scope>NUCLEOTIDE SEQUENCE [LARGE SCALE GENOMIC DNA]</scope>
    <source>
        <strain evidence="4">sma-1</strain>
    </source>
</reference>
<gene>
    <name evidence="3" type="ORF">AB7P39_06990</name>
</gene>
<proteinExistence type="predicted"/>
<evidence type="ECO:0000313" key="3">
    <source>
        <dbReference type="EMBL" id="MFB8892591.1"/>
    </source>
</evidence>
<keyword evidence="4" id="KW-1185">Reference proteome</keyword>
<comment type="caution">
    <text evidence="3">The sequence shown here is derived from an EMBL/GenBank/DDBJ whole genome shotgun (WGS) entry which is preliminary data.</text>
</comment>
<evidence type="ECO:0000256" key="2">
    <source>
        <dbReference type="SAM" id="Phobius"/>
    </source>
</evidence>
<evidence type="ECO:0000256" key="1">
    <source>
        <dbReference type="SAM" id="MobiDB-lite"/>
    </source>
</evidence>
<feature type="compositionally biased region" description="Pro residues" evidence="1">
    <location>
        <begin position="199"/>
        <end position="208"/>
    </location>
</feature>
<accession>A0ABV5ERM2</accession>
<keyword evidence="2" id="KW-0812">Transmembrane</keyword>
<evidence type="ECO:0008006" key="5">
    <source>
        <dbReference type="Google" id="ProtNLM"/>
    </source>
</evidence>
<dbReference type="Proteomes" id="UP001589643">
    <property type="component" value="Unassembled WGS sequence"/>
</dbReference>
<dbReference type="RefSeq" id="WP_114587976.1">
    <property type="nucleotide sequence ID" value="NZ_JBHLHV010000001.1"/>
</dbReference>